<evidence type="ECO:0000313" key="1">
    <source>
        <dbReference type="EMBL" id="GAA4899226.1"/>
    </source>
</evidence>
<organism evidence="1 2">
    <name type="scientific">Tessaracoccus lubricantis</name>
    <dbReference type="NCBI Taxonomy" id="545543"/>
    <lineage>
        <taxon>Bacteria</taxon>
        <taxon>Bacillati</taxon>
        <taxon>Actinomycetota</taxon>
        <taxon>Actinomycetes</taxon>
        <taxon>Propionibacteriales</taxon>
        <taxon>Propionibacteriaceae</taxon>
        <taxon>Tessaracoccus</taxon>
    </lineage>
</organism>
<dbReference type="Gene3D" id="3.40.960.10">
    <property type="entry name" value="VSR Endonuclease"/>
    <property type="match status" value="1"/>
</dbReference>
<name>A0ABP9FJF6_9ACTN</name>
<gene>
    <name evidence="1" type="ORF">GCM10025789_16730</name>
</gene>
<keyword evidence="2" id="KW-1185">Reference proteome</keyword>
<accession>A0ABP9FJF6</accession>
<protein>
    <submittedName>
        <fullName evidence="1">Type IV toxin-antitoxin system AbiEi family antitoxin domain-containing protein</fullName>
    </submittedName>
</protein>
<dbReference type="RefSeq" id="WP_345581798.1">
    <property type="nucleotide sequence ID" value="NZ_BAABLV010000026.1"/>
</dbReference>
<dbReference type="Proteomes" id="UP001501521">
    <property type="component" value="Unassembled WGS sequence"/>
</dbReference>
<dbReference type="EMBL" id="BAABLV010000026">
    <property type="protein sequence ID" value="GAA4899226.1"/>
    <property type="molecule type" value="Genomic_DNA"/>
</dbReference>
<comment type="caution">
    <text evidence="1">The sequence shown here is derived from an EMBL/GenBank/DDBJ whole genome shotgun (WGS) entry which is preliminary data.</text>
</comment>
<proteinExistence type="predicted"/>
<sequence length="274" mass="30446">MDEFGVYSIHELRDGGMTEDEIKELAVSERLTRLGRGWYAQGPLANSDAIRAVRLGGRLGCLSGCKAHGLWVPPDPSLHVLLNPGTRRPGTKPGVEFHRASVSCPTAVTPLEECLSQVLQRHDPETALIVMESALNLKLLSEADIRSLIAAAPARQQRRLQHFMPGAQSGSETRIRLWFQRHNVPVKPQAHIPGVGHVDLLVGNSWIIEADSHAHHSSSSAQEVDGERVLTARELGYDTDRLTYGHIWNTWDRTMRFLTGRVATRKHLQPPVPR</sequence>
<evidence type="ECO:0000313" key="2">
    <source>
        <dbReference type="Proteomes" id="UP001501521"/>
    </source>
</evidence>
<reference evidence="2" key="1">
    <citation type="journal article" date="2019" name="Int. J. Syst. Evol. Microbiol.">
        <title>The Global Catalogue of Microorganisms (GCM) 10K type strain sequencing project: providing services to taxonomists for standard genome sequencing and annotation.</title>
        <authorList>
            <consortium name="The Broad Institute Genomics Platform"/>
            <consortium name="The Broad Institute Genome Sequencing Center for Infectious Disease"/>
            <person name="Wu L."/>
            <person name="Ma J."/>
        </authorList>
    </citation>
    <scope>NUCLEOTIDE SEQUENCE [LARGE SCALE GENOMIC DNA]</scope>
    <source>
        <strain evidence="2">JCM 19125</strain>
    </source>
</reference>